<gene>
    <name evidence="1" type="ORF">F4695_003950</name>
</gene>
<dbReference type="EMBL" id="JACHBU010000009">
    <property type="protein sequence ID" value="MBB6510559.1"/>
    <property type="molecule type" value="Genomic_DNA"/>
</dbReference>
<proteinExistence type="predicted"/>
<dbReference type="Proteomes" id="UP000585437">
    <property type="component" value="Unassembled WGS sequence"/>
</dbReference>
<accession>A0A7X0MTB5</accession>
<keyword evidence="2" id="KW-1185">Reference proteome</keyword>
<name>A0A7X0MTB5_9HYPH</name>
<evidence type="ECO:0000313" key="2">
    <source>
        <dbReference type="Proteomes" id="UP000585437"/>
    </source>
</evidence>
<dbReference type="AlphaFoldDB" id="A0A7X0MTB5"/>
<reference evidence="1 2" key="1">
    <citation type="submission" date="2020-08" db="EMBL/GenBank/DDBJ databases">
        <title>The Agave Microbiome: Exploring the role of microbial communities in plant adaptations to desert environments.</title>
        <authorList>
            <person name="Partida-Martinez L.P."/>
        </authorList>
    </citation>
    <scope>NUCLEOTIDE SEQUENCE [LARGE SCALE GENOMIC DNA]</scope>
    <source>
        <strain evidence="1 2">AS3.12</strain>
    </source>
</reference>
<sequence length="73" mass="8325">MPKHTGSRPVTEVERLRADLDIFLRRTKGVSLMRDPSPLDHDQLGPGVLATLQVLEEIYNPPRIKSESLLKEY</sequence>
<protein>
    <submittedName>
        <fullName evidence="1">Uncharacterized protein</fullName>
    </submittedName>
</protein>
<organism evidence="1 2">
    <name type="scientific">Rhizobium soli</name>
    <dbReference type="NCBI Taxonomy" id="424798"/>
    <lineage>
        <taxon>Bacteria</taxon>
        <taxon>Pseudomonadati</taxon>
        <taxon>Pseudomonadota</taxon>
        <taxon>Alphaproteobacteria</taxon>
        <taxon>Hyphomicrobiales</taxon>
        <taxon>Rhizobiaceae</taxon>
        <taxon>Rhizobium/Agrobacterium group</taxon>
        <taxon>Rhizobium</taxon>
    </lineage>
</organism>
<evidence type="ECO:0000313" key="1">
    <source>
        <dbReference type="EMBL" id="MBB6510559.1"/>
    </source>
</evidence>
<comment type="caution">
    <text evidence="1">The sequence shown here is derived from an EMBL/GenBank/DDBJ whole genome shotgun (WGS) entry which is preliminary data.</text>
</comment>